<evidence type="ECO:0000313" key="2">
    <source>
        <dbReference type="EMBL" id="KMV33415.1"/>
    </source>
</evidence>
<dbReference type="EMBL" id="LFEJ01000023">
    <property type="protein sequence ID" value="KMV33415.1"/>
    <property type="molecule type" value="Genomic_DNA"/>
</dbReference>
<protein>
    <submittedName>
        <fullName evidence="2">Diguanylate cyclase</fullName>
    </submittedName>
</protein>
<dbReference type="InterPro" id="IPR003018">
    <property type="entry name" value="GAF"/>
</dbReference>
<evidence type="ECO:0000313" key="3">
    <source>
        <dbReference type="Proteomes" id="UP000037315"/>
    </source>
</evidence>
<dbReference type="Gene3D" id="3.30.450.40">
    <property type="match status" value="1"/>
</dbReference>
<dbReference type="Proteomes" id="UP000037315">
    <property type="component" value="Unassembled WGS sequence"/>
</dbReference>
<gene>
    <name evidence="2" type="ORF">ACH50_17340</name>
</gene>
<dbReference type="Gene3D" id="3.30.70.270">
    <property type="match status" value="1"/>
</dbReference>
<dbReference type="Pfam" id="PF01590">
    <property type="entry name" value="GAF"/>
    <property type="match status" value="1"/>
</dbReference>
<dbReference type="InterPro" id="IPR043128">
    <property type="entry name" value="Rev_trsase/Diguanyl_cyclase"/>
</dbReference>
<reference evidence="2 3" key="1">
    <citation type="submission" date="2015-06" db="EMBL/GenBank/DDBJ databases">
        <title>Genome sequencing of Cronobacter sp. strain DJ34 isolated from petroleum contaminated sludge of Duliajan Oil Fields, Assam, India.</title>
        <authorList>
            <person name="Pal S."/>
            <person name="Banerjee T.D."/>
            <person name="Roy A."/>
            <person name="Sar P."/>
            <person name="Kazy S.K."/>
        </authorList>
    </citation>
    <scope>NUCLEOTIDE SEQUENCE [LARGE SCALE GENOMIC DNA]</scope>
    <source>
        <strain evidence="2 3">DJ34</strain>
    </source>
</reference>
<evidence type="ECO:0000259" key="1">
    <source>
        <dbReference type="PROSITE" id="PS50887"/>
    </source>
</evidence>
<dbReference type="AlphaFoldDB" id="A0A0J8VLM2"/>
<dbReference type="InterPro" id="IPR029787">
    <property type="entry name" value="Nucleotide_cyclase"/>
</dbReference>
<dbReference type="Pfam" id="PF00990">
    <property type="entry name" value="GGDEF"/>
    <property type="match status" value="1"/>
</dbReference>
<dbReference type="SUPFAM" id="SSF55781">
    <property type="entry name" value="GAF domain-like"/>
    <property type="match status" value="1"/>
</dbReference>
<dbReference type="InterPro" id="IPR029016">
    <property type="entry name" value="GAF-like_dom_sf"/>
</dbReference>
<accession>A0A0J8VLM2</accession>
<dbReference type="OrthoDB" id="9812358at2"/>
<dbReference type="InterPro" id="IPR000160">
    <property type="entry name" value="GGDEF_dom"/>
</dbReference>
<dbReference type="SMART" id="SM00267">
    <property type="entry name" value="GGDEF"/>
    <property type="match status" value="1"/>
</dbReference>
<keyword evidence="3" id="KW-1185">Reference proteome</keyword>
<sequence>MKIVETPPNETERLASLKASGLLDTGPAERFDRLTRLAKHLFDVPVAQLSLVDENRLWLKSCDGLDASQREMPRAASFCTHTLLQDAPLIIRDAHDDMRFQTLPLVVNAPHIRFYVGYPVKLPDGSQAGAFCLMDTEPRDFTNEQLTLLGDFAAIVEDEFALLNTATHDELTGLLNTRGFHALADYALSAHRRRGESMTLGFITLDNYPQITENLGVEEAERALRDLTSVLKGAFRGSDLLARLENNQFAILFADTDEKGAWIAMQYLAELVEQFNSRRQKGWILSVSWGVAQYDEERGSLAQLIAHADKRTYAIKPPKGH</sequence>
<feature type="domain" description="GGDEF" evidence="1">
    <location>
        <begin position="196"/>
        <end position="321"/>
    </location>
</feature>
<dbReference type="SMART" id="SM00065">
    <property type="entry name" value="GAF"/>
    <property type="match status" value="1"/>
</dbReference>
<proteinExistence type="predicted"/>
<dbReference type="SUPFAM" id="SSF55073">
    <property type="entry name" value="Nucleotide cyclase"/>
    <property type="match status" value="1"/>
</dbReference>
<dbReference type="PROSITE" id="PS50887">
    <property type="entry name" value="GGDEF"/>
    <property type="match status" value="1"/>
</dbReference>
<dbReference type="PANTHER" id="PTHR43102:SF2">
    <property type="entry name" value="GAF DOMAIN-CONTAINING PROTEIN"/>
    <property type="match status" value="1"/>
</dbReference>
<dbReference type="NCBIfam" id="TIGR00254">
    <property type="entry name" value="GGDEF"/>
    <property type="match status" value="1"/>
</dbReference>
<dbReference type="PANTHER" id="PTHR43102">
    <property type="entry name" value="SLR1143 PROTEIN"/>
    <property type="match status" value="1"/>
</dbReference>
<organism evidence="2 3">
    <name type="scientific">Franconibacter pulveris</name>
    <dbReference type="NCBI Taxonomy" id="435910"/>
    <lineage>
        <taxon>Bacteria</taxon>
        <taxon>Pseudomonadati</taxon>
        <taxon>Pseudomonadota</taxon>
        <taxon>Gammaproteobacteria</taxon>
        <taxon>Enterobacterales</taxon>
        <taxon>Enterobacteriaceae</taxon>
        <taxon>Franconibacter</taxon>
    </lineage>
</organism>
<dbReference type="PATRIC" id="fig|1656095.3.peg.1573"/>
<comment type="caution">
    <text evidence="2">The sequence shown here is derived from an EMBL/GenBank/DDBJ whole genome shotgun (WGS) entry which is preliminary data.</text>
</comment>
<dbReference type="RefSeq" id="WP_048888482.1">
    <property type="nucleotide sequence ID" value="NZ_LFEJ01000023.1"/>
</dbReference>
<dbReference type="CDD" id="cd01949">
    <property type="entry name" value="GGDEF"/>
    <property type="match status" value="1"/>
</dbReference>
<dbReference type="STRING" id="1121863.GCA_000621185_01417"/>
<name>A0A0J8VLM2_9ENTR</name>